<evidence type="ECO:0000256" key="1">
    <source>
        <dbReference type="SAM" id="Phobius"/>
    </source>
</evidence>
<dbReference type="HOGENOM" id="CLU_084673_1_0_2"/>
<protein>
    <submittedName>
        <fullName evidence="2">Probable secreted glycoprotein</fullName>
    </submittedName>
</protein>
<feature type="transmembrane region" description="Helical" evidence="1">
    <location>
        <begin position="12"/>
        <end position="34"/>
    </location>
</feature>
<accession>A0A1U7EY16</accession>
<keyword evidence="1" id="KW-1133">Transmembrane helix</keyword>
<dbReference type="Pfam" id="PF23960">
    <property type="entry name" value="DUF7289"/>
    <property type="match status" value="1"/>
</dbReference>
<dbReference type="STRING" id="348780.NP_4010A"/>
<reference evidence="2 3" key="1">
    <citation type="journal article" date="2005" name="Genome Res.">
        <title>Living with two extremes: conclusions from the genome sequence of Natronomonas pharaonis.</title>
        <authorList>
            <person name="Falb M."/>
            <person name="Pfeiffer F."/>
            <person name="Palm P."/>
            <person name="Rodewald K."/>
            <person name="Hickmann V."/>
            <person name="Tittor J."/>
            <person name="Oesterhelt D."/>
        </authorList>
    </citation>
    <scope>NUCLEOTIDE SEQUENCE [LARGE SCALE GENOMIC DNA]</scope>
    <source>
        <strain evidence="3">ATCC 35678 / DSM 2160 / CIP 103997 / JCM 8858 / NBRC 14720 / NCIMB 2260 / Gabara</strain>
    </source>
</reference>
<dbReference type="InterPro" id="IPR055713">
    <property type="entry name" value="DUF7289"/>
</dbReference>
<dbReference type="EnsemblBacteria" id="CAI50096">
    <property type="protein sequence ID" value="CAI50096"/>
    <property type="gene ID" value="NP_4010A"/>
</dbReference>
<gene>
    <name evidence="2" type="ordered locus">NP_4010A</name>
</gene>
<evidence type="ECO:0000313" key="2">
    <source>
        <dbReference type="EMBL" id="CAI50096.1"/>
    </source>
</evidence>
<name>A0A1U7EY16_NATPD</name>
<proteinExistence type="predicted"/>
<dbReference type="EMBL" id="CR936257">
    <property type="protein sequence ID" value="CAI50096.1"/>
    <property type="molecule type" value="Genomic_DNA"/>
</dbReference>
<keyword evidence="1" id="KW-0812">Transmembrane</keyword>
<keyword evidence="1" id="KW-0472">Membrane</keyword>
<dbReference type="RefSeq" id="WP_011323712.1">
    <property type="nucleotide sequence ID" value="NC_007426.1"/>
</dbReference>
<dbReference type="GeneID" id="3701938"/>
<keyword evidence="3" id="KW-1185">Reference proteome</keyword>
<dbReference type="OrthoDB" id="118051at2157"/>
<organism evidence="2 3">
    <name type="scientific">Natronomonas pharaonis (strain ATCC 35678 / DSM 2160 / CIP 103997 / JCM 8858 / NBRC 14720 / NCIMB 2260 / Gabara)</name>
    <name type="common">Halobacterium pharaonis</name>
    <dbReference type="NCBI Taxonomy" id="348780"/>
    <lineage>
        <taxon>Archaea</taxon>
        <taxon>Methanobacteriati</taxon>
        <taxon>Methanobacteriota</taxon>
        <taxon>Stenosarchaea group</taxon>
        <taxon>Halobacteria</taxon>
        <taxon>Halobacteriales</taxon>
        <taxon>Natronomonadaceae</taxon>
        <taxon>Natronomonas</taxon>
    </lineage>
</organism>
<sequence>MTDRAVSDVVGYVLVFSLIVATIGIVTTVGFATLDDRQSAEQLNNAERAFDVFANNADDIYRGGAPSRATEMRLAGGTLRYGEPTELVVRDADATAEDQNLTVRYTPLVYTDGDAEIAYEGGAIIRGDGHGGAMVREPPFRIHSERTLLPLLGTTRAPGPTAVSRDGTVQVETVRTSRVPTTPTDLQDADEIEIEVDSQRQSAWNRYLERQADTDSEWEYVADGVLRIETESLEAPQFRMRLRFAG</sequence>
<dbReference type="Proteomes" id="UP000002698">
    <property type="component" value="Chromosome"/>
</dbReference>
<dbReference type="eggNOG" id="arCOG02911">
    <property type="taxonomic scope" value="Archaea"/>
</dbReference>
<evidence type="ECO:0000313" key="3">
    <source>
        <dbReference type="Proteomes" id="UP000002698"/>
    </source>
</evidence>
<dbReference type="AlphaFoldDB" id="A0A1U7EY16"/>
<dbReference type="KEGG" id="nph:NP_4010A"/>